<protein>
    <submittedName>
        <fullName evidence="1">Uncharacterized protein</fullName>
    </submittedName>
</protein>
<evidence type="ECO:0000313" key="1">
    <source>
        <dbReference type="EMBL" id="KAI9549892.1"/>
    </source>
</evidence>
<dbReference type="AlphaFoldDB" id="A0AAD5KF83"/>
<name>A0AAD5KF83_9CRUS</name>
<organism evidence="1 2">
    <name type="scientific">Daphnia sinensis</name>
    <dbReference type="NCBI Taxonomy" id="1820382"/>
    <lineage>
        <taxon>Eukaryota</taxon>
        <taxon>Metazoa</taxon>
        <taxon>Ecdysozoa</taxon>
        <taxon>Arthropoda</taxon>
        <taxon>Crustacea</taxon>
        <taxon>Branchiopoda</taxon>
        <taxon>Diplostraca</taxon>
        <taxon>Cladocera</taxon>
        <taxon>Anomopoda</taxon>
        <taxon>Daphniidae</taxon>
        <taxon>Daphnia</taxon>
        <taxon>Daphnia similis group</taxon>
    </lineage>
</organism>
<gene>
    <name evidence="1" type="ORF">GHT06_005780</name>
</gene>
<accession>A0AAD5KF83</accession>
<reference evidence="1" key="1">
    <citation type="submission" date="2022-05" db="EMBL/GenBank/DDBJ databases">
        <title>A multi-omics perspective on studying reproductive biology in Daphnia sinensis.</title>
        <authorList>
            <person name="Jia J."/>
        </authorList>
    </citation>
    <scope>NUCLEOTIDE SEQUENCE</scope>
    <source>
        <strain evidence="1">WSL</strain>
    </source>
</reference>
<proteinExistence type="predicted"/>
<sequence length="233" mass="26821">MKMDFEDYPDELEATWLGFLADSSLDRKEWPFVRWLIEAHILPKMQEDYELNEIFKGVYAAPTPNTAGAVGTAMNGIKFLRNKFITDGRITPIVTGALETTPVDFVDQLEEFVDSINTRYWNSPMELNLSQTLERRYLRGYERKYGRNLDYTGTGTRIEGTNITLVGRPSHNGSDIMWCTPKSNAVRLVKKSQNMNTVRIENVDRKVKLYTDFWSGLGFLIPEIVFTNDLELT</sequence>
<dbReference type="EMBL" id="WJBH02000205">
    <property type="protein sequence ID" value="KAI9549892.1"/>
    <property type="molecule type" value="Genomic_DNA"/>
</dbReference>
<dbReference type="Proteomes" id="UP000820818">
    <property type="component" value="Unassembled WGS sequence"/>
</dbReference>
<comment type="caution">
    <text evidence="1">The sequence shown here is derived from an EMBL/GenBank/DDBJ whole genome shotgun (WGS) entry which is preliminary data.</text>
</comment>
<evidence type="ECO:0000313" key="2">
    <source>
        <dbReference type="Proteomes" id="UP000820818"/>
    </source>
</evidence>
<keyword evidence="2" id="KW-1185">Reference proteome</keyword>